<name>A0A2N5GI36_9BACI</name>
<sequence length="84" mass="9910">MLKKYKGWTRSDEQLLDLTSLIHKKTLKQFFSKPDCLLSLSIMQNEKTMRSLNKDKKCNLSRKLNLMMLCIGGFYFVCKVIFLI</sequence>
<keyword evidence="1" id="KW-0472">Membrane</keyword>
<accession>A0A2N5GI36</accession>
<reference evidence="3 5" key="2">
    <citation type="submission" date="2017-12" db="EMBL/GenBank/DDBJ databases">
        <title>Comparative Functional Genomics of Dry Heat Resistant strains isolated from the Viking Spacecraft.</title>
        <authorList>
            <person name="Seuylemezian A."/>
            <person name="Cooper K."/>
            <person name="Vaishampayan P."/>
        </authorList>
    </citation>
    <scope>NUCLEOTIDE SEQUENCE [LARGE SCALE GENOMIC DNA]</scope>
    <source>
        <strain evidence="3 5">ATCC 29669</strain>
    </source>
</reference>
<dbReference type="AlphaFoldDB" id="A0A2N5GI36"/>
<evidence type="ECO:0000313" key="4">
    <source>
        <dbReference type="Proteomes" id="UP000234951"/>
    </source>
</evidence>
<dbReference type="EMBL" id="PGVA01000049">
    <property type="protein sequence ID" value="PLR80553.1"/>
    <property type="molecule type" value="Genomic_DNA"/>
</dbReference>
<evidence type="ECO:0000313" key="5">
    <source>
        <dbReference type="Proteomes" id="UP000235114"/>
    </source>
</evidence>
<feature type="transmembrane region" description="Helical" evidence="1">
    <location>
        <begin position="64"/>
        <end position="83"/>
    </location>
</feature>
<evidence type="ECO:0000313" key="3">
    <source>
        <dbReference type="EMBL" id="PLR92501.1"/>
    </source>
</evidence>
<dbReference type="Proteomes" id="UP000234951">
    <property type="component" value="Unassembled WGS sequence"/>
</dbReference>
<evidence type="ECO:0000256" key="1">
    <source>
        <dbReference type="SAM" id="Phobius"/>
    </source>
</evidence>
<keyword evidence="1" id="KW-1133">Transmembrane helix</keyword>
<comment type="caution">
    <text evidence="2">The sequence shown here is derived from an EMBL/GenBank/DDBJ whole genome shotgun (WGS) entry which is preliminary data.</text>
</comment>
<reference evidence="2 4" key="1">
    <citation type="submission" date="2017-11" db="EMBL/GenBank/DDBJ databases">
        <title>Comparitive Functional Genomics of Dry Heat Resistant strains isolated from the Viking Spacecraft.</title>
        <authorList>
            <person name="Seuylemezian A."/>
            <person name="Cooper K."/>
            <person name="Vaishampayan P."/>
        </authorList>
    </citation>
    <scope>NUCLEOTIDE SEQUENCE [LARGE SCALE GENOMIC DNA]</scope>
    <source>
        <strain evidence="2 4">M4.6</strain>
    </source>
</reference>
<evidence type="ECO:0000313" key="2">
    <source>
        <dbReference type="EMBL" id="PLR80553.1"/>
    </source>
</evidence>
<gene>
    <name evidence="2" type="ORF">CU635_17795</name>
    <name evidence="3" type="ORF">CVD25_18550</name>
</gene>
<dbReference type="EMBL" id="PGVD01000057">
    <property type="protein sequence ID" value="PLR92501.1"/>
    <property type="molecule type" value="Genomic_DNA"/>
</dbReference>
<keyword evidence="5" id="KW-1185">Reference proteome</keyword>
<proteinExistence type="predicted"/>
<organism evidence="2 4">
    <name type="scientific">Bacillus canaveralius</name>
    <dbReference type="NCBI Taxonomy" id="1403243"/>
    <lineage>
        <taxon>Bacteria</taxon>
        <taxon>Bacillati</taxon>
        <taxon>Bacillota</taxon>
        <taxon>Bacilli</taxon>
        <taxon>Bacillales</taxon>
        <taxon>Bacillaceae</taxon>
        <taxon>Bacillus</taxon>
    </lineage>
</organism>
<protein>
    <submittedName>
        <fullName evidence="2">Uncharacterized protein</fullName>
    </submittedName>
</protein>
<keyword evidence="1" id="KW-0812">Transmembrane</keyword>
<dbReference type="Proteomes" id="UP000235114">
    <property type="component" value="Unassembled WGS sequence"/>
</dbReference>